<dbReference type="AlphaFoldDB" id="A0A0N1J2H7"/>
<reference evidence="3 4" key="1">
    <citation type="submission" date="2015-04" db="EMBL/GenBank/DDBJ databases">
        <title>The draft genome sequence of Fusarium langsethiae, a T-2/HT-2 mycotoxin producer.</title>
        <authorList>
            <person name="Lysoe E."/>
            <person name="Divon H.H."/>
            <person name="Terzi V."/>
            <person name="Orru L."/>
            <person name="Lamontanara A."/>
            <person name="Kolseth A.-K."/>
            <person name="Frandsen R.J."/>
            <person name="Nielsen K."/>
            <person name="Thrane U."/>
        </authorList>
    </citation>
    <scope>NUCLEOTIDE SEQUENCE [LARGE SCALE GENOMIC DNA]</scope>
    <source>
        <strain evidence="3 4">Fl201059</strain>
    </source>
</reference>
<name>A0A0N1J2H7_FUSLA</name>
<dbReference type="SUPFAM" id="SSF54160">
    <property type="entry name" value="Chromo domain-like"/>
    <property type="match status" value="1"/>
</dbReference>
<dbReference type="Proteomes" id="UP000037904">
    <property type="component" value="Unassembled WGS sequence"/>
</dbReference>
<comment type="subunit">
    <text evidence="1">Component of the NuA4 histone acetyltransferase complex.</text>
</comment>
<dbReference type="CDD" id="cd00024">
    <property type="entry name" value="CD_CSD"/>
    <property type="match status" value="1"/>
</dbReference>
<gene>
    <name evidence="3" type="ORF">FLAG1_07851</name>
</gene>
<comment type="caution">
    <text evidence="3">The sequence shown here is derived from an EMBL/GenBank/DDBJ whole genome shotgun (WGS) entry which is preliminary data.</text>
</comment>
<evidence type="ECO:0000256" key="1">
    <source>
        <dbReference type="ARBA" id="ARBA00011353"/>
    </source>
</evidence>
<accession>A0A0N1J2H7</accession>
<dbReference type="InterPro" id="IPR016197">
    <property type="entry name" value="Chromo-like_dom_sf"/>
</dbReference>
<feature type="domain" description="Chromo" evidence="2">
    <location>
        <begin position="96"/>
        <end position="152"/>
    </location>
</feature>
<proteinExistence type="predicted"/>
<dbReference type="InterPro" id="IPR000953">
    <property type="entry name" value="Chromo/chromo_shadow_dom"/>
</dbReference>
<dbReference type="GO" id="GO:0006338">
    <property type="term" value="P:chromatin remodeling"/>
    <property type="evidence" value="ECO:0007669"/>
    <property type="project" value="UniProtKB-ARBA"/>
</dbReference>
<dbReference type="PROSITE" id="PS50013">
    <property type="entry name" value="CHROMO_2"/>
    <property type="match status" value="1"/>
</dbReference>
<organism evidence="3 4">
    <name type="scientific">Fusarium langsethiae</name>
    <dbReference type="NCBI Taxonomy" id="179993"/>
    <lineage>
        <taxon>Eukaryota</taxon>
        <taxon>Fungi</taxon>
        <taxon>Dikarya</taxon>
        <taxon>Ascomycota</taxon>
        <taxon>Pezizomycotina</taxon>
        <taxon>Sordariomycetes</taxon>
        <taxon>Hypocreomycetidae</taxon>
        <taxon>Hypocreales</taxon>
        <taxon>Nectriaceae</taxon>
        <taxon>Fusarium</taxon>
    </lineage>
</organism>
<dbReference type="Gene3D" id="2.40.50.40">
    <property type="match status" value="1"/>
</dbReference>
<evidence type="ECO:0000313" key="3">
    <source>
        <dbReference type="EMBL" id="KPA39285.1"/>
    </source>
</evidence>
<keyword evidence="4" id="KW-1185">Reference proteome</keyword>
<evidence type="ECO:0000313" key="4">
    <source>
        <dbReference type="Proteomes" id="UP000037904"/>
    </source>
</evidence>
<evidence type="ECO:0000259" key="2">
    <source>
        <dbReference type="PROSITE" id="PS50013"/>
    </source>
</evidence>
<dbReference type="EMBL" id="JXCE01000205">
    <property type="protein sequence ID" value="KPA39285.1"/>
    <property type="molecule type" value="Genomic_DNA"/>
</dbReference>
<sequence>MVKSQPTYEPGGHQQEVQLHGEEASLYHEIPKGTLDSLIGHRVDREHSSVDFEVKYLDGSTKWKPESVIHENAPELVIDYWERNGGRNEATGLTEYHVLKILGVRNSGRGKKSEKHYLVQWVGYTDSEKDTTIERESKLRQICAPRWRTFKNMDSRNNVRKYTPNVREEQKLVAKDQQLDQANMSPSGEYFCI</sequence>
<dbReference type="SMART" id="SM00298">
    <property type="entry name" value="CHROMO"/>
    <property type="match status" value="2"/>
</dbReference>
<protein>
    <recommendedName>
        <fullName evidence="2">Chromo domain-containing protein</fullName>
    </recommendedName>
</protein>